<protein>
    <recommendedName>
        <fullName evidence="3">2-amino-4-hydroxy-6-hydroxymethyldihydropteridine pyrophosphokinase</fullName>
    </recommendedName>
</protein>
<dbReference type="Proteomes" id="UP000020406">
    <property type="component" value="Unassembled WGS sequence"/>
</dbReference>
<evidence type="ECO:0000313" key="2">
    <source>
        <dbReference type="Proteomes" id="UP000020406"/>
    </source>
</evidence>
<dbReference type="AlphaFoldDB" id="Z9JI37"/>
<dbReference type="EMBL" id="JDSQ01000020">
    <property type="protein sequence ID" value="EWS77422.1"/>
    <property type="molecule type" value="Genomic_DNA"/>
</dbReference>
<dbReference type="PATRIC" id="fig|1444770.3.peg.2548"/>
<evidence type="ECO:0000313" key="1">
    <source>
        <dbReference type="EMBL" id="EWS77422.1"/>
    </source>
</evidence>
<sequence>MTEIDVVAAYRREYCMTIVLLSLGSNVRPRYYLRKAEAELRACFGEVLFSPTYCTPAVRWRNAMAAIVPCRALVTLRWLWCYMVI</sequence>
<dbReference type="SUPFAM" id="SSF55083">
    <property type="entry name" value="6-hydroxymethyl-7,8-dihydropterin pyrophosphokinase, HPPK"/>
    <property type="match status" value="1"/>
</dbReference>
<dbReference type="InterPro" id="IPR035907">
    <property type="entry name" value="Hppk_sf"/>
</dbReference>
<dbReference type="STRING" id="1444770.AF72_10770"/>
<accession>Z9JI37</accession>
<organism evidence="1 2">
    <name type="scientific">Xylella taiwanensis</name>
    <dbReference type="NCBI Taxonomy" id="1444770"/>
    <lineage>
        <taxon>Bacteria</taxon>
        <taxon>Pseudomonadati</taxon>
        <taxon>Pseudomonadota</taxon>
        <taxon>Gammaproteobacteria</taxon>
        <taxon>Lysobacterales</taxon>
        <taxon>Lysobacteraceae</taxon>
        <taxon>Xylella</taxon>
    </lineage>
</organism>
<reference evidence="1 2" key="1">
    <citation type="journal article" date="2014" name="Genome Announc.">
        <title>Draft Genome Sequence of Xylella fastidiosa Pear Leaf Scorch Strain in Taiwan.</title>
        <authorList>
            <person name="Su C.C."/>
            <person name="Deng W.L."/>
            <person name="Jan F.J."/>
            <person name="Chang C.J."/>
            <person name="Huang H."/>
            <person name="Chen J."/>
        </authorList>
    </citation>
    <scope>NUCLEOTIDE SEQUENCE [LARGE SCALE GENOMIC DNA]</scope>
    <source>
        <strain evidence="1 2">PLS229</strain>
    </source>
</reference>
<dbReference type="eggNOG" id="COG0801">
    <property type="taxonomic scope" value="Bacteria"/>
</dbReference>
<evidence type="ECO:0008006" key="3">
    <source>
        <dbReference type="Google" id="ProtNLM"/>
    </source>
</evidence>
<proteinExistence type="predicted"/>
<name>Z9JI37_9GAMM</name>
<gene>
    <name evidence="1" type="ORF">AF72_10770</name>
</gene>
<comment type="caution">
    <text evidence="1">The sequence shown here is derived from an EMBL/GenBank/DDBJ whole genome shotgun (WGS) entry which is preliminary data.</text>
</comment>